<evidence type="ECO:0000313" key="13">
    <source>
        <dbReference type="EMBL" id="NVZ10325.1"/>
    </source>
</evidence>
<evidence type="ECO:0000256" key="3">
    <source>
        <dbReference type="ARBA" id="ARBA00007725"/>
    </source>
</evidence>
<sequence length="370" mass="41419">MLGLIDRYLLREAAKVFLSIVLVLVLILASLMFLRTLEEVNLGGLGVDVVFRYLSLQIQRDVSTLLPPAFFLAILVTLARLSRDSELIAMQACGVGPPRLYRTFLILAVPVALVTGWIALDLKPHAAAGIQEIRLQQKEQAAQIAGLQPGRFYVEQRGEVVVYIGEIDQRKALGDVFVLDRRGDRTRLVVSESGRHRIEDATGDHLVTLNKGHRFDGRAGSGAYLISDFEQYELRLAGEGPTQRASNKRATIPTPDLMRSDDPADRVELEHRLSAPLSILTLVLLAIPLVDPSPRRRATGRVLLALLAYFSFFNLQRLAESWMATGVTPQWLGSLWYQFAILVFVHLLLLPETFWLKRLSRRLRGVPSCH</sequence>
<dbReference type="AlphaFoldDB" id="A0A850RBY1"/>
<evidence type="ECO:0000256" key="10">
    <source>
        <dbReference type="ARBA" id="ARBA00023136"/>
    </source>
</evidence>
<dbReference type="Proteomes" id="UP000592294">
    <property type="component" value="Unassembled WGS sequence"/>
</dbReference>
<evidence type="ECO:0000256" key="12">
    <source>
        <dbReference type="SAM" id="Phobius"/>
    </source>
</evidence>
<comment type="subunit">
    <text evidence="11">Component of the lipopolysaccharide transport and assembly complex. The LptBFG transporter is composed of two ATP-binding proteins (LptB) and two transmembrane proteins (LptF and LptG).</text>
</comment>
<comment type="function">
    <text evidence="1">Part of the ABC transporter complex LptBFG involved in the translocation of lipopolysaccharide (LPS) from the inner membrane to the outer membrane.</text>
</comment>
<proteinExistence type="inferred from homology"/>
<comment type="caution">
    <text evidence="13">The sequence shown here is derived from an EMBL/GenBank/DDBJ whole genome shotgun (WGS) entry which is preliminary data.</text>
</comment>
<accession>A0A850RBY1</accession>
<comment type="subcellular location">
    <subcellularLocation>
        <location evidence="2">Cell inner membrane</location>
        <topology evidence="2">Multi-pass membrane protein</topology>
    </subcellularLocation>
</comment>
<keyword evidence="14" id="KW-1185">Reference proteome</keyword>
<comment type="similarity">
    <text evidence="3">Belongs to the LptF/LptG family.</text>
</comment>
<keyword evidence="7" id="KW-0997">Cell inner membrane</keyword>
<evidence type="ECO:0000313" key="14">
    <source>
        <dbReference type="Proteomes" id="UP000592294"/>
    </source>
</evidence>
<evidence type="ECO:0000256" key="9">
    <source>
        <dbReference type="ARBA" id="ARBA00022989"/>
    </source>
</evidence>
<gene>
    <name evidence="13" type="primary">lptF</name>
    <name evidence="13" type="ORF">HW932_13745</name>
</gene>
<dbReference type="GO" id="GO:0043190">
    <property type="term" value="C:ATP-binding cassette (ABC) transporter complex"/>
    <property type="evidence" value="ECO:0007669"/>
    <property type="project" value="InterPro"/>
</dbReference>
<dbReference type="InterPro" id="IPR030922">
    <property type="entry name" value="LptF"/>
</dbReference>
<dbReference type="GO" id="GO:0015920">
    <property type="term" value="P:lipopolysaccharide transport"/>
    <property type="evidence" value="ECO:0007669"/>
    <property type="project" value="TreeGrafter"/>
</dbReference>
<dbReference type="Pfam" id="PF03739">
    <property type="entry name" value="LptF_LptG"/>
    <property type="match status" value="1"/>
</dbReference>
<evidence type="ECO:0000256" key="2">
    <source>
        <dbReference type="ARBA" id="ARBA00004429"/>
    </source>
</evidence>
<evidence type="ECO:0000256" key="8">
    <source>
        <dbReference type="ARBA" id="ARBA00022692"/>
    </source>
</evidence>
<evidence type="ECO:0000256" key="11">
    <source>
        <dbReference type="ARBA" id="ARBA00026081"/>
    </source>
</evidence>
<evidence type="ECO:0000256" key="1">
    <source>
        <dbReference type="ARBA" id="ARBA00002265"/>
    </source>
</evidence>
<name>A0A850RBY1_9GAMM</name>
<feature type="transmembrane region" description="Helical" evidence="12">
    <location>
        <begin position="273"/>
        <end position="291"/>
    </location>
</feature>
<keyword evidence="6" id="KW-1003">Cell membrane</keyword>
<evidence type="ECO:0000256" key="5">
    <source>
        <dbReference type="ARBA" id="ARBA00022448"/>
    </source>
</evidence>
<feature type="transmembrane region" description="Helical" evidence="12">
    <location>
        <begin position="100"/>
        <end position="120"/>
    </location>
</feature>
<organism evidence="13 14">
    <name type="scientific">Allochromatium humboldtianum</name>
    <dbReference type="NCBI Taxonomy" id="504901"/>
    <lineage>
        <taxon>Bacteria</taxon>
        <taxon>Pseudomonadati</taxon>
        <taxon>Pseudomonadota</taxon>
        <taxon>Gammaproteobacteria</taxon>
        <taxon>Chromatiales</taxon>
        <taxon>Chromatiaceae</taxon>
        <taxon>Allochromatium</taxon>
    </lineage>
</organism>
<feature type="transmembrane region" description="Helical" evidence="12">
    <location>
        <begin position="62"/>
        <end position="79"/>
    </location>
</feature>
<reference evidence="13 14" key="1">
    <citation type="submission" date="2020-06" db="EMBL/GenBank/DDBJ databases">
        <title>Whole-genome sequence of Allochromatium humboldtianum DSM 21881, type strain.</title>
        <authorList>
            <person name="Kyndt J.A."/>
            <person name="Meyer T.E."/>
        </authorList>
    </citation>
    <scope>NUCLEOTIDE SEQUENCE [LARGE SCALE GENOMIC DNA]</scope>
    <source>
        <strain evidence="13 14">DSM 21881</strain>
    </source>
</reference>
<keyword evidence="8 12" id="KW-0812">Transmembrane</keyword>
<dbReference type="PANTHER" id="PTHR33529:SF7">
    <property type="entry name" value="LIPOPOLYSACCHARIDE EXPORT SYSTEM PERMEASE PROTEIN LPTF"/>
    <property type="match status" value="1"/>
</dbReference>
<dbReference type="GO" id="GO:0055085">
    <property type="term" value="P:transmembrane transport"/>
    <property type="evidence" value="ECO:0007669"/>
    <property type="project" value="InterPro"/>
</dbReference>
<dbReference type="EMBL" id="JABZEO010000009">
    <property type="protein sequence ID" value="NVZ10325.1"/>
    <property type="molecule type" value="Genomic_DNA"/>
</dbReference>
<keyword evidence="5" id="KW-0813">Transport</keyword>
<keyword evidence="9 12" id="KW-1133">Transmembrane helix</keyword>
<protein>
    <recommendedName>
        <fullName evidence="4">Lipopolysaccharide export system permease protein LptF</fullName>
    </recommendedName>
</protein>
<feature type="transmembrane region" description="Helical" evidence="12">
    <location>
        <begin position="12"/>
        <end position="34"/>
    </location>
</feature>
<dbReference type="InterPro" id="IPR005495">
    <property type="entry name" value="LptG/LptF_permease"/>
</dbReference>
<feature type="transmembrane region" description="Helical" evidence="12">
    <location>
        <begin position="298"/>
        <end position="315"/>
    </location>
</feature>
<feature type="transmembrane region" description="Helical" evidence="12">
    <location>
        <begin position="335"/>
        <end position="356"/>
    </location>
</feature>
<evidence type="ECO:0000256" key="7">
    <source>
        <dbReference type="ARBA" id="ARBA00022519"/>
    </source>
</evidence>
<evidence type="ECO:0000256" key="6">
    <source>
        <dbReference type="ARBA" id="ARBA00022475"/>
    </source>
</evidence>
<keyword evidence="10 12" id="KW-0472">Membrane</keyword>
<evidence type="ECO:0000256" key="4">
    <source>
        <dbReference type="ARBA" id="ARBA00014213"/>
    </source>
</evidence>
<dbReference type="NCBIfam" id="TIGR04407">
    <property type="entry name" value="LptF_YjgP"/>
    <property type="match status" value="1"/>
</dbReference>
<dbReference type="PANTHER" id="PTHR33529">
    <property type="entry name" value="SLR0882 PROTEIN-RELATED"/>
    <property type="match status" value="1"/>
</dbReference>